<feature type="chain" id="PRO_5002247715" evidence="1">
    <location>
        <begin position="24"/>
        <end position="50"/>
    </location>
</feature>
<keyword evidence="3" id="KW-1185">Reference proteome</keyword>
<evidence type="ECO:0000313" key="2">
    <source>
        <dbReference type="EMBL" id="KJA17909.1"/>
    </source>
</evidence>
<evidence type="ECO:0000256" key="1">
    <source>
        <dbReference type="SAM" id="SignalP"/>
    </source>
</evidence>
<keyword evidence="1" id="KW-0732">Signal</keyword>
<organism evidence="2 3">
    <name type="scientific">Hypholoma sublateritium (strain FD-334 SS-4)</name>
    <dbReference type="NCBI Taxonomy" id="945553"/>
    <lineage>
        <taxon>Eukaryota</taxon>
        <taxon>Fungi</taxon>
        <taxon>Dikarya</taxon>
        <taxon>Basidiomycota</taxon>
        <taxon>Agaricomycotina</taxon>
        <taxon>Agaricomycetes</taxon>
        <taxon>Agaricomycetidae</taxon>
        <taxon>Agaricales</taxon>
        <taxon>Agaricineae</taxon>
        <taxon>Strophariaceae</taxon>
        <taxon>Hypholoma</taxon>
    </lineage>
</organism>
<reference evidence="3" key="1">
    <citation type="submission" date="2014-04" db="EMBL/GenBank/DDBJ databases">
        <title>Evolutionary Origins and Diversification of the Mycorrhizal Mutualists.</title>
        <authorList>
            <consortium name="DOE Joint Genome Institute"/>
            <consortium name="Mycorrhizal Genomics Consortium"/>
            <person name="Kohler A."/>
            <person name="Kuo A."/>
            <person name="Nagy L.G."/>
            <person name="Floudas D."/>
            <person name="Copeland A."/>
            <person name="Barry K.W."/>
            <person name="Cichocki N."/>
            <person name="Veneault-Fourrey C."/>
            <person name="LaButti K."/>
            <person name="Lindquist E.A."/>
            <person name="Lipzen A."/>
            <person name="Lundell T."/>
            <person name="Morin E."/>
            <person name="Murat C."/>
            <person name="Riley R."/>
            <person name="Ohm R."/>
            <person name="Sun H."/>
            <person name="Tunlid A."/>
            <person name="Henrissat B."/>
            <person name="Grigoriev I.V."/>
            <person name="Hibbett D.S."/>
            <person name="Martin F."/>
        </authorList>
    </citation>
    <scope>NUCLEOTIDE SEQUENCE [LARGE SCALE GENOMIC DNA]</scope>
    <source>
        <strain evidence="3">FD-334 SS-4</strain>
    </source>
</reference>
<sequence>MRFDIIRLPALIAAALLVAGAAAAPVPGRAEDAAGANLIIYSRGMEGSDW</sequence>
<dbReference type="Proteomes" id="UP000054270">
    <property type="component" value="Unassembled WGS sequence"/>
</dbReference>
<protein>
    <submittedName>
        <fullName evidence="2">Uncharacterized protein</fullName>
    </submittedName>
</protein>
<dbReference type="EMBL" id="KN817596">
    <property type="protein sequence ID" value="KJA17909.1"/>
    <property type="molecule type" value="Genomic_DNA"/>
</dbReference>
<gene>
    <name evidence="2" type="ORF">HYPSUDRAFT_205766</name>
</gene>
<feature type="signal peptide" evidence="1">
    <location>
        <begin position="1"/>
        <end position="23"/>
    </location>
</feature>
<accession>A0A0D2NG01</accession>
<evidence type="ECO:0000313" key="3">
    <source>
        <dbReference type="Proteomes" id="UP000054270"/>
    </source>
</evidence>
<dbReference type="AlphaFoldDB" id="A0A0D2NG01"/>
<proteinExistence type="predicted"/>
<name>A0A0D2NG01_HYPSF</name>